<dbReference type="CDD" id="cd07067">
    <property type="entry name" value="HP_PGM_like"/>
    <property type="match status" value="1"/>
</dbReference>
<dbReference type="Pfam" id="PF00300">
    <property type="entry name" value="His_Phos_1"/>
    <property type="match status" value="1"/>
</dbReference>
<evidence type="ECO:0000313" key="2">
    <source>
        <dbReference type="Proteomes" id="UP000810171"/>
    </source>
</evidence>
<proteinExistence type="predicted"/>
<name>A0ABS3ZBC9_9GAMM</name>
<organism evidence="1 2">
    <name type="scientific">Marinobacterium alkalitolerans</name>
    <dbReference type="NCBI Taxonomy" id="1542925"/>
    <lineage>
        <taxon>Bacteria</taxon>
        <taxon>Pseudomonadati</taxon>
        <taxon>Pseudomonadota</taxon>
        <taxon>Gammaproteobacteria</taxon>
        <taxon>Oceanospirillales</taxon>
        <taxon>Oceanospirillaceae</taxon>
        <taxon>Marinobacterium</taxon>
    </lineage>
</organism>
<dbReference type="RefSeq" id="WP_209287629.1">
    <property type="nucleotide sequence ID" value="NZ_JACVEW010000013.1"/>
</dbReference>
<sequence>MQLIVLRHAEAEPGGDQDANRALTRRGVLQAESMGRQLAQSFDHLQVVASPWLRAAETALIIAASTGSDVGHLDRLLPSGDPVSVAQALEPLWCDDGALLVVTHQPLCGRLINWLVEGVADPAPVAPCSGAQLSLEWPAAGMARFPRWLSADLSPY</sequence>
<dbReference type="InterPro" id="IPR029033">
    <property type="entry name" value="His_PPase_superfam"/>
</dbReference>
<gene>
    <name evidence="1" type="ORF">H9C73_09695</name>
</gene>
<comment type="caution">
    <text evidence="1">The sequence shown here is derived from an EMBL/GenBank/DDBJ whole genome shotgun (WGS) entry which is preliminary data.</text>
</comment>
<dbReference type="EMBL" id="JACVEW010000013">
    <property type="protein sequence ID" value="MBP0049012.1"/>
    <property type="molecule type" value="Genomic_DNA"/>
</dbReference>
<evidence type="ECO:0000313" key="1">
    <source>
        <dbReference type="EMBL" id="MBP0049012.1"/>
    </source>
</evidence>
<reference evidence="1 2" key="1">
    <citation type="submission" date="2020-09" db="EMBL/GenBank/DDBJ databases">
        <authorList>
            <person name="Tanuku N.R.S."/>
        </authorList>
    </citation>
    <scope>NUCLEOTIDE SEQUENCE [LARGE SCALE GENOMIC DNA]</scope>
    <source>
        <strain evidence="1 2">AK62</strain>
    </source>
</reference>
<dbReference type="Proteomes" id="UP000810171">
    <property type="component" value="Unassembled WGS sequence"/>
</dbReference>
<dbReference type="Gene3D" id="3.40.50.1240">
    <property type="entry name" value="Phosphoglycerate mutase-like"/>
    <property type="match status" value="1"/>
</dbReference>
<keyword evidence="2" id="KW-1185">Reference proteome</keyword>
<accession>A0ABS3ZBC9</accession>
<dbReference type="SMART" id="SM00855">
    <property type="entry name" value="PGAM"/>
    <property type="match status" value="1"/>
</dbReference>
<dbReference type="InterPro" id="IPR013078">
    <property type="entry name" value="His_Pase_superF_clade-1"/>
</dbReference>
<protein>
    <submittedName>
        <fullName evidence="1">Histidine phosphatase family protein</fullName>
    </submittedName>
</protein>
<dbReference type="SUPFAM" id="SSF53254">
    <property type="entry name" value="Phosphoglycerate mutase-like"/>
    <property type="match status" value="1"/>
</dbReference>